<name>A0A3N4R7D7_9ACTN</name>
<comment type="caution">
    <text evidence="1">The sequence shown here is derived from an EMBL/GenBank/DDBJ whole genome shotgun (WGS) entry which is preliminary data.</text>
</comment>
<evidence type="ECO:0000313" key="2">
    <source>
        <dbReference type="Proteomes" id="UP000266906"/>
    </source>
</evidence>
<reference evidence="1 2" key="1">
    <citation type="submission" date="2018-11" db="EMBL/GenBank/DDBJ databases">
        <title>Sequencing the genomes of 1000 actinobacteria strains.</title>
        <authorList>
            <person name="Klenk H.-P."/>
        </authorList>
    </citation>
    <scope>NUCLEOTIDE SEQUENCE [LARGE SCALE GENOMIC DNA]</scope>
    <source>
        <strain evidence="1 2">DSM 44781</strain>
    </source>
</reference>
<organism evidence="1 2">
    <name type="scientific">Kitasatospora cineracea</name>
    <dbReference type="NCBI Taxonomy" id="88074"/>
    <lineage>
        <taxon>Bacteria</taxon>
        <taxon>Bacillati</taxon>
        <taxon>Actinomycetota</taxon>
        <taxon>Actinomycetes</taxon>
        <taxon>Kitasatosporales</taxon>
        <taxon>Streptomycetaceae</taxon>
        <taxon>Kitasatospora</taxon>
    </lineage>
</organism>
<proteinExistence type="predicted"/>
<dbReference type="Proteomes" id="UP000266906">
    <property type="component" value="Unassembled WGS sequence"/>
</dbReference>
<protein>
    <submittedName>
        <fullName evidence="1">Uncharacterized protein</fullName>
    </submittedName>
</protein>
<dbReference type="RefSeq" id="WP_123821633.1">
    <property type="nucleotide sequence ID" value="NZ_RKQG01000004.1"/>
</dbReference>
<keyword evidence="2" id="KW-1185">Reference proteome</keyword>
<gene>
    <name evidence="1" type="ORF">EDD38_7424</name>
</gene>
<dbReference type="EMBL" id="RKQG01000004">
    <property type="protein sequence ID" value="RPE27279.1"/>
    <property type="molecule type" value="Genomic_DNA"/>
</dbReference>
<sequence length="183" mass="19420">MAGQKTPAQKPAPLDPEAVIAMATLRETTVPLCLAGHLQGQYEDLERQLADAAATVGQSLAGSDRTVIAQQMEDLRAQMTDHLVVFRLRALGDTGWSDLLAEHPGRHGGEAFNPETLGPAAVAACLVEPVMTVEQYGRLAKGLTYAQQESLVDAAWRLNTAAVQRIPFSLLGSTTSGSLTGEN</sequence>
<evidence type="ECO:0000313" key="1">
    <source>
        <dbReference type="EMBL" id="RPE27279.1"/>
    </source>
</evidence>
<dbReference type="AlphaFoldDB" id="A0A3N4R7D7"/>
<accession>A0A3N4R7D7</accession>